<dbReference type="RefSeq" id="XP_020074171.1">
    <property type="nucleotide sequence ID" value="XM_020219035.1"/>
</dbReference>
<dbReference type="InterPro" id="IPR038814">
    <property type="entry name" value="AIM11"/>
</dbReference>
<evidence type="ECO:0000256" key="6">
    <source>
        <dbReference type="ARBA" id="ARBA00023136"/>
    </source>
</evidence>
<organism evidence="8 9">
    <name type="scientific">Hyphopichia burtonii NRRL Y-1933</name>
    <dbReference type="NCBI Taxonomy" id="984485"/>
    <lineage>
        <taxon>Eukaryota</taxon>
        <taxon>Fungi</taxon>
        <taxon>Dikarya</taxon>
        <taxon>Ascomycota</taxon>
        <taxon>Saccharomycotina</taxon>
        <taxon>Pichiomycetes</taxon>
        <taxon>Debaryomycetaceae</taxon>
        <taxon>Hyphopichia</taxon>
    </lineage>
</organism>
<dbReference type="STRING" id="984485.A0A1E4RCW0"/>
<feature type="transmembrane region" description="Helical" evidence="7">
    <location>
        <begin position="86"/>
        <end position="111"/>
    </location>
</feature>
<dbReference type="PANTHER" id="PTHR39136">
    <property type="entry name" value="ALTERED INHERITANCE OF MITOCHONDRIA PROTEIN 11"/>
    <property type="match status" value="1"/>
</dbReference>
<dbReference type="Proteomes" id="UP000095085">
    <property type="component" value="Unassembled WGS sequence"/>
</dbReference>
<reference evidence="9" key="1">
    <citation type="submission" date="2016-05" db="EMBL/GenBank/DDBJ databases">
        <title>Comparative genomics of biotechnologically important yeasts.</title>
        <authorList>
            <consortium name="DOE Joint Genome Institute"/>
            <person name="Riley R."/>
            <person name="Haridas S."/>
            <person name="Wolfe K.H."/>
            <person name="Lopes M.R."/>
            <person name="Hittinger C.T."/>
            <person name="Goker M."/>
            <person name="Salamov A."/>
            <person name="Wisecaver J."/>
            <person name="Long T.M."/>
            <person name="Aerts A.L."/>
            <person name="Barry K."/>
            <person name="Choi C."/>
            <person name="Clum A."/>
            <person name="Coughlan A.Y."/>
            <person name="Deshpande S."/>
            <person name="Douglass A.P."/>
            <person name="Hanson S.J."/>
            <person name="Klenk H.-P."/>
            <person name="Labutti K."/>
            <person name="Lapidus A."/>
            <person name="Lindquist E."/>
            <person name="Lipzen A."/>
            <person name="Meier-Kolthoff J.P."/>
            <person name="Ohm R.A."/>
            <person name="Otillar R.P."/>
            <person name="Pangilinan J."/>
            <person name="Peng Y."/>
            <person name="Rokas A."/>
            <person name="Rosa C.A."/>
            <person name="Scheuner C."/>
            <person name="Sibirny A.A."/>
            <person name="Slot J.C."/>
            <person name="Stielow J.B."/>
            <person name="Sun H."/>
            <person name="Kurtzman C.P."/>
            <person name="Blackwell M."/>
            <person name="Grigoriev I.V."/>
            <person name="Jeffries T.W."/>
        </authorList>
    </citation>
    <scope>NUCLEOTIDE SEQUENCE [LARGE SCALE GENOMIC DNA]</scope>
    <source>
        <strain evidence="9">NRRL Y-1933</strain>
    </source>
</reference>
<evidence type="ECO:0000256" key="4">
    <source>
        <dbReference type="ARBA" id="ARBA00022692"/>
    </source>
</evidence>
<comment type="similarity">
    <text evidence="2 7">Belongs to the AIM11 family.</text>
</comment>
<evidence type="ECO:0000256" key="3">
    <source>
        <dbReference type="ARBA" id="ARBA00021144"/>
    </source>
</evidence>
<sequence>MPQPAEVAEPNAANRLLRKFNFKLAYASEEYKTRRKQQMVLFMTSAAMTIFAARFAYKSTITRQYVPTLFQGNHSPPLSYNFTTDAAVAVGTGTLLCGSVSSMMIFGSCWIMDVSNFKEFGWRMKSILGGWEKQKELAAMPMDEESAMIQDGLNDILEGKYDDLDELSNDLDTPDK</sequence>
<evidence type="ECO:0000256" key="2">
    <source>
        <dbReference type="ARBA" id="ARBA00008938"/>
    </source>
</evidence>
<evidence type="ECO:0000256" key="1">
    <source>
        <dbReference type="ARBA" id="ARBA00004141"/>
    </source>
</evidence>
<proteinExistence type="inferred from homology"/>
<accession>A0A1E4RCW0</accession>
<dbReference type="PANTHER" id="PTHR39136:SF1">
    <property type="entry name" value="ALTERED INHERITANCE OF MITOCHONDRIA PROTEIN 11"/>
    <property type="match status" value="1"/>
</dbReference>
<keyword evidence="9" id="KW-1185">Reference proteome</keyword>
<dbReference type="GeneID" id="30993585"/>
<evidence type="ECO:0000256" key="7">
    <source>
        <dbReference type="RuleBase" id="RU367098"/>
    </source>
</evidence>
<evidence type="ECO:0000313" key="9">
    <source>
        <dbReference type="Proteomes" id="UP000095085"/>
    </source>
</evidence>
<dbReference type="EMBL" id="KV454545">
    <property type="protein sequence ID" value="ODV65104.1"/>
    <property type="molecule type" value="Genomic_DNA"/>
</dbReference>
<feature type="transmembrane region" description="Helical" evidence="7">
    <location>
        <begin position="39"/>
        <end position="57"/>
    </location>
</feature>
<keyword evidence="5 7" id="KW-1133">Transmembrane helix</keyword>
<name>A0A1E4RCW0_9ASCO</name>
<dbReference type="GO" id="GO:0005739">
    <property type="term" value="C:mitochondrion"/>
    <property type="evidence" value="ECO:0007669"/>
    <property type="project" value="TreeGrafter"/>
</dbReference>
<dbReference type="OrthoDB" id="4088121at2759"/>
<protein>
    <recommendedName>
        <fullName evidence="3 7">Altered inheritance of mitochondria protein 11</fullName>
    </recommendedName>
</protein>
<evidence type="ECO:0000256" key="5">
    <source>
        <dbReference type="ARBA" id="ARBA00022989"/>
    </source>
</evidence>
<dbReference type="GO" id="GO:0016020">
    <property type="term" value="C:membrane"/>
    <property type="evidence" value="ECO:0007669"/>
    <property type="project" value="UniProtKB-SubCell"/>
</dbReference>
<evidence type="ECO:0000313" key="8">
    <source>
        <dbReference type="EMBL" id="ODV65104.1"/>
    </source>
</evidence>
<keyword evidence="6 7" id="KW-0472">Membrane</keyword>
<comment type="subcellular location">
    <subcellularLocation>
        <location evidence="1 7">Membrane</location>
        <topology evidence="1 7">Multi-pass membrane protein</topology>
    </subcellularLocation>
</comment>
<keyword evidence="4 7" id="KW-0812">Transmembrane</keyword>
<gene>
    <name evidence="7" type="primary">AIM11</name>
    <name evidence="8" type="ORF">HYPBUDRAFT_114323</name>
</gene>
<dbReference type="AlphaFoldDB" id="A0A1E4RCW0"/>